<dbReference type="EMBL" id="MLYV02000277">
    <property type="protein sequence ID" value="PSS22604.1"/>
    <property type="molecule type" value="Genomic_DNA"/>
</dbReference>
<evidence type="ECO:0000313" key="1">
    <source>
        <dbReference type="EMBL" id="PSS22604.1"/>
    </source>
</evidence>
<accession>A0A2R6R758</accession>
<evidence type="ECO:0000313" key="2">
    <source>
        <dbReference type="Proteomes" id="UP000186601"/>
    </source>
</evidence>
<comment type="caution">
    <text evidence="1">The sequence shown here is derived from an EMBL/GenBank/DDBJ whole genome shotgun (WGS) entry which is preliminary data.</text>
</comment>
<dbReference type="AlphaFoldDB" id="A0A2R6R758"/>
<sequence>MSVYRGPSLNIFNEPATAGRWSPPMTSDVLEPNSVCISKTVLNVLGSLRRKPGMKLQADPPLLWTFAEFIYGLNKGPRKSS</sequence>
<name>A0A2R6R758_9APHY</name>
<protein>
    <submittedName>
        <fullName evidence="1">Uncharacterized protein</fullName>
    </submittedName>
</protein>
<gene>
    <name evidence="1" type="ORF">PHLCEN_2v3088</name>
</gene>
<dbReference type="Proteomes" id="UP000186601">
    <property type="component" value="Unassembled WGS sequence"/>
</dbReference>
<proteinExistence type="predicted"/>
<reference evidence="1 2" key="1">
    <citation type="submission" date="2018-02" db="EMBL/GenBank/DDBJ databases">
        <title>Genome sequence of the basidiomycete white-rot fungus Phlebia centrifuga.</title>
        <authorList>
            <person name="Granchi Z."/>
            <person name="Peng M."/>
            <person name="de Vries R.P."/>
            <person name="Hilden K."/>
            <person name="Makela M.R."/>
            <person name="Grigoriev I."/>
            <person name="Riley R."/>
        </authorList>
    </citation>
    <scope>NUCLEOTIDE SEQUENCE [LARGE SCALE GENOMIC DNA]</scope>
    <source>
        <strain evidence="1 2">FBCC195</strain>
    </source>
</reference>
<organism evidence="1 2">
    <name type="scientific">Hermanssonia centrifuga</name>
    <dbReference type="NCBI Taxonomy" id="98765"/>
    <lineage>
        <taxon>Eukaryota</taxon>
        <taxon>Fungi</taxon>
        <taxon>Dikarya</taxon>
        <taxon>Basidiomycota</taxon>
        <taxon>Agaricomycotina</taxon>
        <taxon>Agaricomycetes</taxon>
        <taxon>Polyporales</taxon>
        <taxon>Meruliaceae</taxon>
        <taxon>Hermanssonia</taxon>
    </lineage>
</organism>
<keyword evidence="2" id="KW-1185">Reference proteome</keyword>